<keyword evidence="2" id="KW-0732">Signal</keyword>
<reference evidence="4 5" key="1">
    <citation type="submission" date="2019-11" db="EMBL/GenBank/DDBJ databases">
        <title>Implementation of targeted gown and glove precautions to prevent Staphylococcus aureus acquisition in community-based nursing homes.</title>
        <authorList>
            <person name="Stine O.C."/>
        </authorList>
    </citation>
    <scope>NUCLEOTIDE SEQUENCE [LARGE SCALE GENOMIC DNA]</scope>
    <source>
        <strain evidence="4 5">S_4031.LGMP.AI</strain>
    </source>
</reference>
<dbReference type="Pfam" id="PF01497">
    <property type="entry name" value="Peripla_BP_2"/>
    <property type="match status" value="1"/>
</dbReference>
<dbReference type="Gene3D" id="3.40.50.1980">
    <property type="entry name" value="Nitrogenase molybdenum iron protein domain"/>
    <property type="match status" value="2"/>
</dbReference>
<organism evidence="4 5">
    <name type="scientific">Staphylococcus aureus</name>
    <dbReference type="NCBI Taxonomy" id="1280"/>
    <lineage>
        <taxon>Bacteria</taxon>
        <taxon>Bacillati</taxon>
        <taxon>Bacillota</taxon>
        <taxon>Bacilli</taxon>
        <taxon>Bacillales</taxon>
        <taxon>Staphylococcaceae</taxon>
        <taxon>Staphylococcus</taxon>
    </lineage>
</organism>
<accession>A0A6B0BEF6</accession>
<dbReference type="GO" id="GO:0071281">
    <property type="term" value="P:cellular response to iron ion"/>
    <property type="evidence" value="ECO:0007669"/>
    <property type="project" value="TreeGrafter"/>
</dbReference>
<comment type="similarity">
    <text evidence="1">Belongs to the bacterial solute-binding protein 8 family.</text>
</comment>
<dbReference type="PANTHER" id="PTHR30535:SF34">
    <property type="entry name" value="MOLYBDATE-BINDING PROTEIN MOLA"/>
    <property type="match status" value="1"/>
</dbReference>
<feature type="domain" description="Fe/B12 periplasmic-binding" evidence="3">
    <location>
        <begin position="4"/>
        <end position="258"/>
    </location>
</feature>
<name>A0A6B0BEF6_STAAU</name>
<dbReference type="InterPro" id="IPR054828">
    <property type="entry name" value="Vit_B12_bind_prot"/>
</dbReference>
<evidence type="ECO:0000256" key="1">
    <source>
        <dbReference type="ARBA" id="ARBA00008814"/>
    </source>
</evidence>
<dbReference type="InterPro" id="IPR002491">
    <property type="entry name" value="ABC_transptr_periplasmic_BD"/>
</dbReference>
<evidence type="ECO:0000256" key="2">
    <source>
        <dbReference type="ARBA" id="ARBA00022729"/>
    </source>
</evidence>
<evidence type="ECO:0000313" key="4">
    <source>
        <dbReference type="EMBL" id="MVI56692.1"/>
    </source>
</evidence>
<sequence length="258" mass="29323">PYHRIVSLMPSNTEILYELGLGKYIVGVSTVDDYPKDVKKGKKQFDALNLNKEELLKAKPDLILAHESQKATANKVLSSLEKQGIKVVYVKDAQSIDETYNTFKQIGKLTHHEKQAEQLVEETKDNIDKVIDSIPAHHKKSKVFIEVSSKPEIYTAGKHTFFNDMLEKLEAQNVYSDINGWNPVTKESIIKKNPEILISTEAKTRSDYMDIIKKRGGFNKINAVKNTRIEVVNGDEVSRPGPRIDEGLKELRDAIYRK</sequence>
<feature type="non-terminal residue" evidence="4">
    <location>
        <position position="1"/>
    </location>
</feature>
<dbReference type="CDD" id="cd01143">
    <property type="entry name" value="YvrC"/>
    <property type="match status" value="1"/>
</dbReference>
<dbReference type="Proteomes" id="UP000433366">
    <property type="component" value="Unassembled WGS sequence"/>
</dbReference>
<comment type="caution">
    <text evidence="4">The sequence shown here is derived from an EMBL/GenBank/DDBJ whole genome shotgun (WGS) entry which is preliminary data.</text>
</comment>
<gene>
    <name evidence="4" type="ORF">GO793_12605</name>
</gene>
<dbReference type="NCBIfam" id="NF038402">
    <property type="entry name" value="TroA_like"/>
    <property type="match status" value="1"/>
</dbReference>
<evidence type="ECO:0000259" key="3">
    <source>
        <dbReference type="PROSITE" id="PS50983"/>
    </source>
</evidence>
<dbReference type="InterPro" id="IPR050902">
    <property type="entry name" value="ABC_Transporter_SBP"/>
</dbReference>
<proteinExistence type="inferred from homology"/>
<protein>
    <submittedName>
        <fullName evidence="4">ABC transporter substrate-binding protein</fullName>
    </submittedName>
</protein>
<dbReference type="AlphaFoldDB" id="A0A6B0BEF6"/>
<dbReference type="PANTHER" id="PTHR30535">
    <property type="entry name" value="VITAMIN B12-BINDING PROTEIN"/>
    <property type="match status" value="1"/>
</dbReference>
<dbReference type="PROSITE" id="PS50983">
    <property type="entry name" value="FE_B12_PBP"/>
    <property type="match status" value="1"/>
</dbReference>
<dbReference type="FunFam" id="3.40.50.1980:FF:000035">
    <property type="entry name" value="Iron ABC transporter substrate-binding protein"/>
    <property type="match status" value="1"/>
</dbReference>
<dbReference type="EMBL" id="WPRH01000655">
    <property type="protein sequence ID" value="MVI56692.1"/>
    <property type="molecule type" value="Genomic_DNA"/>
</dbReference>
<dbReference type="FunFam" id="3.40.50.1980:FF:000065">
    <property type="entry name" value="Iron compound ABC transporter, substrate-binding protein, putative"/>
    <property type="match status" value="1"/>
</dbReference>
<evidence type="ECO:0000313" key="5">
    <source>
        <dbReference type="Proteomes" id="UP000433366"/>
    </source>
</evidence>
<dbReference type="SUPFAM" id="SSF53807">
    <property type="entry name" value="Helical backbone' metal receptor"/>
    <property type="match status" value="1"/>
</dbReference>